<feature type="domain" description="Ketoreductase" evidence="4">
    <location>
        <begin position="13"/>
        <end position="197"/>
    </location>
</feature>
<dbReference type="PROSITE" id="PS00061">
    <property type="entry name" value="ADH_SHORT"/>
    <property type="match status" value="1"/>
</dbReference>
<dbReference type="PIRSF" id="PIRSF000126">
    <property type="entry name" value="11-beta-HSD1"/>
    <property type="match status" value="1"/>
</dbReference>
<protein>
    <submittedName>
        <fullName evidence="5">Short-subunit dehydrogenase</fullName>
    </submittedName>
</protein>
<dbReference type="InterPro" id="IPR057326">
    <property type="entry name" value="KR_dom"/>
</dbReference>
<dbReference type="Proteomes" id="UP000703038">
    <property type="component" value="Unassembled WGS sequence"/>
</dbReference>
<dbReference type="Pfam" id="PF00106">
    <property type="entry name" value="adh_short"/>
    <property type="match status" value="1"/>
</dbReference>
<dbReference type="PRINTS" id="PR00081">
    <property type="entry name" value="GDHRDH"/>
</dbReference>
<comment type="similarity">
    <text evidence="1 3">Belongs to the short-chain dehydrogenases/reductases (SDR) family.</text>
</comment>
<keyword evidence="6" id="KW-1185">Reference proteome</keyword>
<dbReference type="RefSeq" id="WP_204868652.1">
    <property type="nucleotide sequence ID" value="NZ_JAFBBK010000001.1"/>
</dbReference>
<dbReference type="SUPFAM" id="SSF51735">
    <property type="entry name" value="NAD(P)-binding Rossmann-fold domains"/>
    <property type="match status" value="1"/>
</dbReference>
<evidence type="ECO:0000256" key="1">
    <source>
        <dbReference type="ARBA" id="ARBA00006484"/>
    </source>
</evidence>
<dbReference type="InterPro" id="IPR002347">
    <property type="entry name" value="SDR_fam"/>
</dbReference>
<dbReference type="EMBL" id="JAFBBK010000001">
    <property type="protein sequence ID" value="MBM7415649.1"/>
    <property type="molecule type" value="Genomic_DNA"/>
</dbReference>
<dbReference type="SMART" id="SM00822">
    <property type="entry name" value="PKS_KR"/>
    <property type="match status" value="1"/>
</dbReference>
<keyword evidence="2" id="KW-0560">Oxidoreductase</keyword>
<dbReference type="PANTHER" id="PTHR44196:SF2">
    <property type="entry name" value="SHORT-CHAIN DEHYDROGENASE-RELATED"/>
    <property type="match status" value="1"/>
</dbReference>
<reference evidence="5 6" key="1">
    <citation type="submission" date="2021-01" db="EMBL/GenBank/DDBJ databases">
        <title>Genomics of switchgrass bacterial isolates.</title>
        <authorList>
            <person name="Shade A."/>
        </authorList>
    </citation>
    <scope>NUCLEOTIDE SEQUENCE [LARGE SCALE GENOMIC DNA]</scope>
    <source>
        <strain evidence="5 6">PvP111</strain>
    </source>
</reference>
<comment type="caution">
    <text evidence="5">The sequence shown here is derived from an EMBL/GenBank/DDBJ whole genome shotgun (WGS) entry which is preliminary data.</text>
</comment>
<evidence type="ECO:0000259" key="4">
    <source>
        <dbReference type="SMART" id="SM00822"/>
    </source>
</evidence>
<gene>
    <name evidence="5" type="ORF">JOE42_002382</name>
</gene>
<dbReference type="PANTHER" id="PTHR44196">
    <property type="entry name" value="DEHYDROGENASE/REDUCTASE SDR FAMILY MEMBER 7B"/>
    <property type="match status" value="1"/>
</dbReference>
<sequence>MSLSKLRARLRGSTVLVTGASSGLGADFARRFASLGCDVVLVARRLDRLEELATEISSRHGVTATPVAADLAVPGAGSALKATLSHRGITVHSLVNNAGFGTHQPFVEEDPVTLGNEIAVNIGAVVDLSRAFLPDMIEHGAGVLITLASTAAYQPLPGMAVYAASKAFVLSFTEALAVETRGTGVTVMAVSPGPTETEFFEVLGGTDAAFGKMQTSEQVMDTTFAALAAKRPPASVVSGVNNKLQSAGVRLLPRRAALEVTARMFRK</sequence>
<dbReference type="InterPro" id="IPR036291">
    <property type="entry name" value="NAD(P)-bd_dom_sf"/>
</dbReference>
<proteinExistence type="inferred from homology"/>
<accession>A0ABS2KUN0</accession>
<dbReference type="InterPro" id="IPR020904">
    <property type="entry name" value="Sc_DH/Rdtase_CS"/>
</dbReference>
<evidence type="ECO:0000256" key="2">
    <source>
        <dbReference type="ARBA" id="ARBA00023002"/>
    </source>
</evidence>
<dbReference type="Gene3D" id="3.40.50.720">
    <property type="entry name" value="NAD(P)-binding Rossmann-like Domain"/>
    <property type="match status" value="1"/>
</dbReference>
<evidence type="ECO:0000313" key="5">
    <source>
        <dbReference type="EMBL" id="MBM7415649.1"/>
    </source>
</evidence>
<evidence type="ECO:0000313" key="6">
    <source>
        <dbReference type="Proteomes" id="UP000703038"/>
    </source>
</evidence>
<name>A0ABS2KUN0_9NOCA</name>
<dbReference type="CDD" id="cd05233">
    <property type="entry name" value="SDR_c"/>
    <property type="match status" value="1"/>
</dbReference>
<evidence type="ECO:0000256" key="3">
    <source>
        <dbReference type="RuleBase" id="RU000363"/>
    </source>
</evidence>
<dbReference type="PRINTS" id="PR00080">
    <property type="entry name" value="SDRFAMILY"/>
</dbReference>
<organism evidence="5 6">
    <name type="scientific">Rhodococcoides corynebacterioides</name>
    <dbReference type="NCBI Taxonomy" id="53972"/>
    <lineage>
        <taxon>Bacteria</taxon>
        <taxon>Bacillati</taxon>
        <taxon>Actinomycetota</taxon>
        <taxon>Actinomycetes</taxon>
        <taxon>Mycobacteriales</taxon>
        <taxon>Nocardiaceae</taxon>
        <taxon>Rhodococcoides</taxon>
    </lineage>
</organism>